<gene>
    <name evidence="2" type="ORF">SGA01_10230</name>
</gene>
<dbReference type="Proteomes" id="UP000315226">
    <property type="component" value="Unassembled WGS sequence"/>
</dbReference>
<name>A0A4Y3REU0_9ACTN</name>
<comment type="caution">
    <text evidence="2">The sequence shown here is derived from an EMBL/GenBank/DDBJ whole genome shotgun (WGS) entry which is preliminary data.</text>
</comment>
<evidence type="ECO:0000313" key="3">
    <source>
        <dbReference type="Proteomes" id="UP000315226"/>
    </source>
</evidence>
<dbReference type="RefSeq" id="WP_141293694.1">
    <property type="nucleotide sequence ID" value="NZ_BJMN01000006.1"/>
</dbReference>
<reference evidence="2 3" key="1">
    <citation type="submission" date="2019-06" db="EMBL/GenBank/DDBJ databases">
        <title>Whole genome shotgun sequence of Streptomyces gardneri NBRC 12865.</title>
        <authorList>
            <person name="Hosoyama A."/>
            <person name="Uohara A."/>
            <person name="Ohji S."/>
            <person name="Ichikawa N."/>
        </authorList>
    </citation>
    <scope>NUCLEOTIDE SEQUENCE [LARGE SCALE GENOMIC DNA]</scope>
    <source>
        <strain evidence="2 3">NBRC 12865</strain>
    </source>
</reference>
<keyword evidence="3" id="KW-1185">Reference proteome</keyword>
<sequence>MSTLGVVPVRDSKVPAGPAFAVSAAAFTVFVDSVKARPAGA</sequence>
<protein>
    <recommendedName>
        <fullName evidence="1">DUF397 domain-containing protein</fullName>
    </recommendedName>
</protein>
<dbReference type="Pfam" id="PF04149">
    <property type="entry name" value="DUF397"/>
    <property type="match status" value="1"/>
</dbReference>
<feature type="domain" description="DUF397" evidence="1">
    <location>
        <begin position="7"/>
        <end position="35"/>
    </location>
</feature>
<dbReference type="AlphaFoldDB" id="A0A4Y3REU0"/>
<evidence type="ECO:0000313" key="2">
    <source>
        <dbReference type="EMBL" id="GEB55418.1"/>
    </source>
</evidence>
<proteinExistence type="predicted"/>
<organism evidence="2 3">
    <name type="scientific">Streptomyces gardneri</name>
    <dbReference type="NCBI Taxonomy" id="66892"/>
    <lineage>
        <taxon>Bacteria</taxon>
        <taxon>Bacillati</taxon>
        <taxon>Actinomycetota</taxon>
        <taxon>Actinomycetes</taxon>
        <taxon>Kitasatosporales</taxon>
        <taxon>Streptomycetaceae</taxon>
        <taxon>Streptomyces</taxon>
    </lineage>
</organism>
<dbReference type="InterPro" id="IPR007278">
    <property type="entry name" value="DUF397"/>
</dbReference>
<dbReference type="EMBL" id="BJMN01000006">
    <property type="protein sequence ID" value="GEB55418.1"/>
    <property type="molecule type" value="Genomic_DNA"/>
</dbReference>
<evidence type="ECO:0000259" key="1">
    <source>
        <dbReference type="Pfam" id="PF04149"/>
    </source>
</evidence>
<accession>A0A4Y3REU0</accession>